<dbReference type="Gene3D" id="2.60.11.10">
    <property type="entry name" value="Cytochrome c oxidase, subunit Vb"/>
    <property type="match status" value="1"/>
</dbReference>
<evidence type="ECO:0000256" key="5">
    <source>
        <dbReference type="ARBA" id="ARBA00022792"/>
    </source>
</evidence>
<keyword evidence="7" id="KW-0809">Transit peptide</keyword>
<reference evidence="14" key="1">
    <citation type="journal article" date="2012" name="MBio">
        <title>Comparative genome analysis of Trichophyton rubrum and related dermatophytes reveals candidate genes involved in infection.</title>
        <authorList>
            <person name="Martinez D.A."/>
            <person name="Oliver B.G."/>
            <person name="Graeser Y."/>
            <person name="Goldberg J.M."/>
            <person name="Li W."/>
            <person name="Martinez-Rossi N.M."/>
            <person name="Monod M."/>
            <person name="Shelest E."/>
            <person name="Barton R.C."/>
            <person name="Birch E."/>
            <person name="Brakhage A.A."/>
            <person name="Chen Z."/>
            <person name="Gurr S.J."/>
            <person name="Heiman D."/>
            <person name="Heitman J."/>
            <person name="Kosti I."/>
            <person name="Rossi A."/>
            <person name="Saif S."/>
            <person name="Samalova M."/>
            <person name="Saunders C.W."/>
            <person name="Shea T."/>
            <person name="Summerbell R.C."/>
            <person name="Xu J."/>
            <person name="Young S."/>
            <person name="Zeng Q."/>
            <person name="Birren B.W."/>
            <person name="Cuomo C.A."/>
            <person name="White T.C."/>
        </authorList>
    </citation>
    <scope>NUCLEOTIDE SEQUENCE [LARGE SCALE GENOMIC DNA]</scope>
    <source>
        <strain evidence="14">ATCC MYA-4606 / CBS 127.97</strain>
    </source>
</reference>
<protein>
    <recommendedName>
        <fullName evidence="11">Cytochrome c oxidase subunit 4, mitochondrial</fullName>
    </recommendedName>
    <alternativeName>
        <fullName evidence="10">Cytochrome c oxidase polypeptide IV</fullName>
    </alternativeName>
</protein>
<dbReference type="eggNOG" id="KOG3352">
    <property type="taxonomic scope" value="Eukaryota"/>
</dbReference>
<keyword evidence="4 12" id="KW-0479">Metal-binding</keyword>
<evidence type="ECO:0000256" key="7">
    <source>
        <dbReference type="ARBA" id="ARBA00022946"/>
    </source>
</evidence>
<sequence length="169" mass="18139">KPGTVPTDLEQSTGLERLELLGKMQGIDIFDQKPLDASRLGTIQDPIIVKSAGEEHYVGCTGYPADSHTVIWLTVSKDRPIERCSECGNTIKMDYVGPKEDPHAHGKSFVPGPHDTMNHTNASSNNQATTITALTNQRPSPTTSSLSIGIGKLACVPLATLPFTRTSIS</sequence>
<dbReference type="PROSITE" id="PS51359">
    <property type="entry name" value="COX5B_2"/>
    <property type="match status" value="1"/>
</dbReference>
<evidence type="ECO:0000256" key="10">
    <source>
        <dbReference type="ARBA" id="ARBA00031366"/>
    </source>
</evidence>
<accession>F2PZR0</accession>
<evidence type="ECO:0000256" key="4">
    <source>
        <dbReference type="ARBA" id="ARBA00022723"/>
    </source>
</evidence>
<evidence type="ECO:0000313" key="13">
    <source>
        <dbReference type="EMBL" id="EGE07378.1"/>
    </source>
</evidence>
<dbReference type="PANTHER" id="PTHR10122">
    <property type="entry name" value="CYTOCHROME C OXIDASE SUBUNIT 5B, MITOCHONDRIAL"/>
    <property type="match status" value="1"/>
</dbReference>
<comment type="subcellular location">
    <subcellularLocation>
        <location evidence="1">Mitochondrion inner membrane</location>
        <topology evidence="1">Peripheral membrane protein</topology>
        <orientation evidence="1">Matrix side</orientation>
    </subcellularLocation>
</comment>
<dbReference type="HOGENOM" id="CLU_091071_0_1_1"/>
<dbReference type="SUPFAM" id="SSF57802">
    <property type="entry name" value="Rubredoxin-like"/>
    <property type="match status" value="1"/>
</dbReference>
<dbReference type="GO" id="GO:0005743">
    <property type="term" value="C:mitochondrial inner membrane"/>
    <property type="evidence" value="ECO:0007669"/>
    <property type="project" value="UniProtKB-SubCell"/>
</dbReference>
<proteinExistence type="inferred from homology"/>
<dbReference type="GO" id="GO:0046872">
    <property type="term" value="F:metal ion binding"/>
    <property type="evidence" value="ECO:0007669"/>
    <property type="project" value="UniProtKB-KW"/>
</dbReference>
<dbReference type="CDD" id="cd00924">
    <property type="entry name" value="Cyt_c_Oxidase_Vb"/>
    <property type="match status" value="1"/>
</dbReference>
<organism evidence="13 14">
    <name type="scientific">Trichophyton equinum (strain ATCC MYA-4606 / CBS 127.97)</name>
    <name type="common">Horse ringworm fungus</name>
    <dbReference type="NCBI Taxonomy" id="559882"/>
    <lineage>
        <taxon>Eukaryota</taxon>
        <taxon>Fungi</taxon>
        <taxon>Dikarya</taxon>
        <taxon>Ascomycota</taxon>
        <taxon>Pezizomycotina</taxon>
        <taxon>Eurotiomycetes</taxon>
        <taxon>Eurotiomycetidae</taxon>
        <taxon>Onygenales</taxon>
        <taxon>Arthrodermataceae</taxon>
        <taxon>Trichophyton</taxon>
    </lineage>
</organism>
<comment type="similarity">
    <text evidence="3">Belongs to the cytochrome c oxidase subunit 5B family.</text>
</comment>
<evidence type="ECO:0000256" key="6">
    <source>
        <dbReference type="ARBA" id="ARBA00022833"/>
    </source>
</evidence>
<keyword evidence="5" id="KW-0999">Mitochondrion inner membrane</keyword>
<keyword evidence="14" id="KW-1185">Reference proteome</keyword>
<gene>
    <name evidence="13" type="ORF">TEQG_06363</name>
</gene>
<evidence type="ECO:0000256" key="2">
    <source>
        <dbReference type="ARBA" id="ARBA00004673"/>
    </source>
</evidence>
<feature type="binding site" evidence="12">
    <location>
        <position position="87"/>
    </location>
    <ligand>
        <name>Zn(2+)</name>
        <dbReference type="ChEBI" id="CHEBI:29105"/>
    </ligand>
</feature>
<feature type="non-terminal residue" evidence="13">
    <location>
        <position position="1"/>
    </location>
</feature>
<dbReference type="Pfam" id="PF01215">
    <property type="entry name" value="COX5B"/>
    <property type="match status" value="1"/>
</dbReference>
<dbReference type="GO" id="GO:0045277">
    <property type="term" value="C:respiratory chain complex IV"/>
    <property type="evidence" value="ECO:0007669"/>
    <property type="project" value="InterPro"/>
</dbReference>
<dbReference type="InterPro" id="IPR036972">
    <property type="entry name" value="Cyt_c_oxidase_su5b_sf"/>
</dbReference>
<evidence type="ECO:0000256" key="1">
    <source>
        <dbReference type="ARBA" id="ARBA00004443"/>
    </source>
</evidence>
<name>F2PZR0_TRIEC</name>
<feature type="binding site" evidence="12">
    <location>
        <position position="60"/>
    </location>
    <ligand>
        <name>Zn(2+)</name>
        <dbReference type="ChEBI" id="CHEBI:29105"/>
    </ligand>
</feature>
<dbReference type="FunFam" id="2.60.11.10:FF:000003">
    <property type="entry name" value="Cytochrome c oxidase subunit IV"/>
    <property type="match status" value="1"/>
</dbReference>
<dbReference type="AlphaFoldDB" id="F2PZR0"/>
<evidence type="ECO:0000256" key="3">
    <source>
        <dbReference type="ARBA" id="ARBA00010292"/>
    </source>
</evidence>
<dbReference type="EMBL" id="DS995759">
    <property type="protein sequence ID" value="EGE07378.1"/>
    <property type="molecule type" value="Genomic_DNA"/>
</dbReference>
<feature type="binding site" evidence="12">
    <location>
        <position position="68"/>
    </location>
    <ligand>
        <name>Zn(2+)</name>
        <dbReference type="ChEBI" id="CHEBI:29105"/>
    </ligand>
</feature>
<evidence type="ECO:0000256" key="9">
    <source>
        <dbReference type="ARBA" id="ARBA00023136"/>
    </source>
</evidence>
<dbReference type="PANTHER" id="PTHR10122:SF0">
    <property type="entry name" value="CYTOCHROME C OXIDASE SUBUNIT 5B, ISOFORM A-RELATED"/>
    <property type="match status" value="1"/>
</dbReference>
<feature type="binding site" evidence="12">
    <location>
        <position position="84"/>
    </location>
    <ligand>
        <name>Zn(2+)</name>
        <dbReference type="ChEBI" id="CHEBI:29105"/>
    </ligand>
</feature>
<dbReference type="Proteomes" id="UP000009169">
    <property type="component" value="Unassembled WGS sequence"/>
</dbReference>
<dbReference type="GO" id="GO:0006123">
    <property type="term" value="P:mitochondrial electron transport, cytochrome c to oxygen"/>
    <property type="evidence" value="ECO:0007669"/>
    <property type="project" value="InterPro"/>
</dbReference>
<evidence type="ECO:0000256" key="8">
    <source>
        <dbReference type="ARBA" id="ARBA00023128"/>
    </source>
</evidence>
<dbReference type="OrthoDB" id="10249250at2759"/>
<evidence type="ECO:0000256" key="11">
    <source>
        <dbReference type="ARBA" id="ARBA00070613"/>
    </source>
</evidence>
<keyword evidence="8" id="KW-0496">Mitochondrion</keyword>
<keyword evidence="6 12" id="KW-0862">Zinc</keyword>
<dbReference type="VEuPathDB" id="FungiDB:TEQG_06363"/>
<comment type="pathway">
    <text evidence="2">Energy metabolism; oxidative phosphorylation.</text>
</comment>
<evidence type="ECO:0000313" key="14">
    <source>
        <dbReference type="Proteomes" id="UP000009169"/>
    </source>
</evidence>
<keyword evidence="9" id="KW-0472">Membrane</keyword>
<dbReference type="InterPro" id="IPR002124">
    <property type="entry name" value="Cyt_c_oxidase_su5b"/>
</dbReference>
<evidence type="ECO:0000256" key="12">
    <source>
        <dbReference type="PIRSR" id="PIRSR602124-2"/>
    </source>
</evidence>